<keyword evidence="3" id="KW-1185">Reference proteome</keyword>
<gene>
    <name evidence="2" type="ORF">F5878DRAFT_129496</name>
</gene>
<evidence type="ECO:0000313" key="3">
    <source>
        <dbReference type="Proteomes" id="UP001163846"/>
    </source>
</evidence>
<feature type="compositionally biased region" description="Basic and acidic residues" evidence="1">
    <location>
        <begin position="399"/>
        <end position="409"/>
    </location>
</feature>
<comment type="caution">
    <text evidence="2">The sequence shown here is derived from an EMBL/GenBank/DDBJ whole genome shotgun (WGS) entry which is preliminary data.</text>
</comment>
<feature type="compositionally biased region" description="Polar residues" evidence="1">
    <location>
        <begin position="342"/>
        <end position="357"/>
    </location>
</feature>
<feature type="region of interest" description="Disordered" evidence="1">
    <location>
        <begin position="575"/>
        <end position="748"/>
    </location>
</feature>
<protein>
    <submittedName>
        <fullName evidence="2">Uncharacterized protein</fullName>
    </submittedName>
</protein>
<dbReference type="Proteomes" id="UP001163846">
    <property type="component" value="Unassembled WGS sequence"/>
</dbReference>
<feature type="compositionally biased region" description="Basic and acidic residues" evidence="1">
    <location>
        <begin position="11"/>
        <end position="27"/>
    </location>
</feature>
<dbReference type="EMBL" id="MU806134">
    <property type="protein sequence ID" value="KAJ3839326.1"/>
    <property type="molecule type" value="Genomic_DNA"/>
</dbReference>
<feature type="compositionally biased region" description="Low complexity" evidence="1">
    <location>
        <begin position="330"/>
        <end position="341"/>
    </location>
</feature>
<feature type="compositionally biased region" description="Basic and acidic residues" evidence="1">
    <location>
        <begin position="381"/>
        <end position="392"/>
    </location>
</feature>
<name>A0AA38UFI5_9AGAR</name>
<feature type="region of interest" description="Disordered" evidence="1">
    <location>
        <begin position="502"/>
        <end position="557"/>
    </location>
</feature>
<feature type="compositionally biased region" description="Polar residues" evidence="1">
    <location>
        <begin position="309"/>
        <end position="326"/>
    </location>
</feature>
<feature type="compositionally biased region" description="Acidic residues" evidence="1">
    <location>
        <begin position="270"/>
        <end position="281"/>
    </location>
</feature>
<feature type="compositionally biased region" description="Basic and acidic residues" evidence="1">
    <location>
        <begin position="103"/>
        <end position="122"/>
    </location>
</feature>
<accession>A0AA38UFI5</accession>
<feature type="compositionally biased region" description="Polar residues" evidence="1">
    <location>
        <begin position="285"/>
        <end position="294"/>
    </location>
</feature>
<feature type="region of interest" description="Disordered" evidence="1">
    <location>
        <begin position="1"/>
        <end position="27"/>
    </location>
</feature>
<dbReference type="AlphaFoldDB" id="A0AA38UFI5"/>
<evidence type="ECO:0000256" key="1">
    <source>
        <dbReference type="SAM" id="MobiDB-lite"/>
    </source>
</evidence>
<reference evidence="2" key="1">
    <citation type="submission" date="2022-08" db="EMBL/GenBank/DDBJ databases">
        <authorList>
            <consortium name="DOE Joint Genome Institute"/>
            <person name="Min B."/>
            <person name="Riley R."/>
            <person name="Sierra-Patev S."/>
            <person name="Naranjo-Ortiz M."/>
            <person name="Looney B."/>
            <person name="Konkel Z."/>
            <person name="Slot J.C."/>
            <person name="Sakamoto Y."/>
            <person name="Steenwyk J.L."/>
            <person name="Rokas A."/>
            <person name="Carro J."/>
            <person name="Camarero S."/>
            <person name="Ferreira P."/>
            <person name="Molpeceres G."/>
            <person name="Ruiz-Duenas F.J."/>
            <person name="Serrano A."/>
            <person name="Henrissat B."/>
            <person name="Drula E."/>
            <person name="Hughes K.W."/>
            <person name="Mata J.L."/>
            <person name="Ishikawa N.K."/>
            <person name="Vargas-Isla R."/>
            <person name="Ushijima S."/>
            <person name="Smith C.A."/>
            <person name="Ahrendt S."/>
            <person name="Andreopoulos W."/>
            <person name="He G."/>
            <person name="Labutti K."/>
            <person name="Lipzen A."/>
            <person name="Ng V."/>
            <person name="Sandor L."/>
            <person name="Barry K."/>
            <person name="Martinez A.T."/>
            <person name="Xiao Y."/>
            <person name="Gibbons J.G."/>
            <person name="Terashima K."/>
            <person name="Hibbett D.S."/>
            <person name="Grigoriev I.V."/>
        </authorList>
    </citation>
    <scope>NUCLEOTIDE SEQUENCE</scope>
    <source>
        <strain evidence="2">TFB9207</strain>
    </source>
</reference>
<feature type="compositionally biased region" description="Polar residues" evidence="1">
    <location>
        <begin position="683"/>
        <end position="697"/>
    </location>
</feature>
<feature type="region of interest" description="Disordered" evidence="1">
    <location>
        <begin position="99"/>
        <end position="122"/>
    </location>
</feature>
<feature type="compositionally biased region" description="Basic and acidic residues" evidence="1">
    <location>
        <begin position="228"/>
        <end position="245"/>
    </location>
</feature>
<sequence length="748" mass="83612">MAMVNVNSGKRGKDTGRNTGKDSAREAIETSLLSFSREIYRTLDAKQAEILRLSENLKKAEDDSKELVATKITLETTSDRLRSAIEALAKVEEQLKSTNESLKQAHEARKSADDARNAAEDSRKDALLQRDWFKSELDMFRMESAAKLSQLQSQSEEAKAEVINVKNDLKSTKAETQAEIEGFRREMDGARNERDQAVKMLHLAQLKNEDWERECDQRAEQINYWKDQAKNWHDQAKRDRLKLKSESAAAAFTPLTPASGSGSTRRRYDDEDEDQLADEDEPSHGATTPDSPTHVQRRREPVGIVRGNASAQRQRGGTNTTANMQELRTPKANPKTPKTNKGLTSASTNAAPSTLLDSSKVAPRRKTFLSSSSRGEQSMPEPHRARQIRPGDDQVLQSRRPDIEGKEGNDQGYESAKSLSSLVYPVNPDPQDPLRTPHHHRSRHDSDDEDYSCKGSSSHQNATTTTPSVMHSRVVRRVSEHRFELDVKLEDEEDQLDLNTRNANGHHADVAVENNNGNVSHDELDEENDGDREPMRRLSRTQGWEKGSEKSRVQAIENQSQSAWDLFVNDQVVDEAEIQAGPSNPRGRAQGTVKKTRRRNSQGRKLAGSSRSRSRPKRRSNNNSEDDDATSENLFGSNHRDGGDDDDDDDKVEYRRPILTRPSRPRPSYPSSSPASSEDELMITSQGINEINGSSRTIGAADVSRTPHDGSRSSHHVSSSRKRPPTPHTSSTSDGGARSTTAKKRRKR</sequence>
<feature type="compositionally biased region" description="Basic residues" evidence="1">
    <location>
        <begin position="713"/>
        <end position="725"/>
    </location>
</feature>
<evidence type="ECO:0000313" key="2">
    <source>
        <dbReference type="EMBL" id="KAJ3839326.1"/>
    </source>
</evidence>
<feature type="region of interest" description="Disordered" evidence="1">
    <location>
        <begin position="228"/>
        <end position="473"/>
    </location>
</feature>
<feature type="compositionally biased region" description="Polar residues" evidence="1">
    <location>
        <begin position="454"/>
        <end position="467"/>
    </location>
</feature>
<organism evidence="2 3">
    <name type="scientific">Lentinula raphanica</name>
    <dbReference type="NCBI Taxonomy" id="153919"/>
    <lineage>
        <taxon>Eukaryota</taxon>
        <taxon>Fungi</taxon>
        <taxon>Dikarya</taxon>
        <taxon>Basidiomycota</taxon>
        <taxon>Agaricomycotina</taxon>
        <taxon>Agaricomycetes</taxon>
        <taxon>Agaricomycetidae</taxon>
        <taxon>Agaricales</taxon>
        <taxon>Marasmiineae</taxon>
        <taxon>Omphalotaceae</taxon>
        <taxon>Lentinula</taxon>
    </lineage>
</organism>
<proteinExistence type="predicted"/>
<feature type="compositionally biased region" description="Polar residues" evidence="1">
    <location>
        <begin position="728"/>
        <end position="740"/>
    </location>
</feature>